<protein>
    <submittedName>
        <fullName evidence="2">Uncharacterized protein</fullName>
    </submittedName>
</protein>
<evidence type="ECO:0000313" key="3">
    <source>
        <dbReference type="Proteomes" id="UP001157109"/>
    </source>
</evidence>
<keyword evidence="1" id="KW-0812">Transmembrane</keyword>
<proteinExistence type="predicted"/>
<dbReference type="Proteomes" id="UP001157109">
    <property type="component" value="Unassembled WGS sequence"/>
</dbReference>
<keyword evidence="1" id="KW-0472">Membrane</keyword>
<feature type="transmembrane region" description="Helical" evidence="1">
    <location>
        <begin position="25"/>
        <end position="45"/>
    </location>
</feature>
<accession>A0ABQ6HV21</accession>
<name>A0ABQ6HV21_9MICO</name>
<dbReference type="EMBL" id="BSUJ01000001">
    <property type="protein sequence ID" value="GMA21405.1"/>
    <property type="molecule type" value="Genomic_DNA"/>
</dbReference>
<evidence type="ECO:0000256" key="1">
    <source>
        <dbReference type="SAM" id="Phobius"/>
    </source>
</evidence>
<gene>
    <name evidence="2" type="ORF">GCM10025862_34260</name>
</gene>
<keyword evidence="3" id="KW-1185">Reference proteome</keyword>
<dbReference type="RefSeq" id="WP_241441646.1">
    <property type="nucleotide sequence ID" value="NZ_BSUJ01000001.1"/>
</dbReference>
<organism evidence="2 3">
    <name type="scientific">Arsenicicoccus piscis</name>
    <dbReference type="NCBI Taxonomy" id="673954"/>
    <lineage>
        <taxon>Bacteria</taxon>
        <taxon>Bacillati</taxon>
        <taxon>Actinomycetota</taxon>
        <taxon>Actinomycetes</taxon>
        <taxon>Micrococcales</taxon>
        <taxon>Intrasporangiaceae</taxon>
        <taxon>Arsenicicoccus</taxon>
    </lineage>
</organism>
<comment type="caution">
    <text evidence="2">The sequence shown here is derived from an EMBL/GenBank/DDBJ whole genome shotgun (WGS) entry which is preliminary data.</text>
</comment>
<sequence length="62" mass="6636">MYNNPAPVFAAGTAGGLTYAGFDNLYYAMGTFALIAAFSAVKRVAPVFRNKAARERAEMLSL</sequence>
<keyword evidence="1" id="KW-1133">Transmembrane helix</keyword>
<reference evidence="3" key="1">
    <citation type="journal article" date="2019" name="Int. J. Syst. Evol. Microbiol.">
        <title>The Global Catalogue of Microorganisms (GCM) 10K type strain sequencing project: providing services to taxonomists for standard genome sequencing and annotation.</title>
        <authorList>
            <consortium name="The Broad Institute Genomics Platform"/>
            <consortium name="The Broad Institute Genome Sequencing Center for Infectious Disease"/>
            <person name="Wu L."/>
            <person name="Ma J."/>
        </authorList>
    </citation>
    <scope>NUCLEOTIDE SEQUENCE [LARGE SCALE GENOMIC DNA]</scope>
    <source>
        <strain evidence="3">NBRC 105830</strain>
    </source>
</reference>
<evidence type="ECO:0000313" key="2">
    <source>
        <dbReference type="EMBL" id="GMA21405.1"/>
    </source>
</evidence>